<evidence type="ECO:0000313" key="1">
    <source>
        <dbReference type="EMBL" id="MBW82833.1"/>
    </source>
</evidence>
<reference evidence="1" key="1">
    <citation type="submission" date="2018-02" db="EMBL/GenBank/DDBJ databases">
        <title>Rhizophora mucronata_Transcriptome.</title>
        <authorList>
            <person name="Meera S.P."/>
            <person name="Sreeshan A."/>
            <person name="Augustine A."/>
        </authorList>
    </citation>
    <scope>NUCLEOTIDE SEQUENCE</scope>
    <source>
        <tissue evidence="1">Leaf</tissue>
    </source>
</reference>
<organism evidence="1">
    <name type="scientific">Rhizophora mucronata</name>
    <name type="common">Asiatic mangrove</name>
    <dbReference type="NCBI Taxonomy" id="61149"/>
    <lineage>
        <taxon>Eukaryota</taxon>
        <taxon>Viridiplantae</taxon>
        <taxon>Streptophyta</taxon>
        <taxon>Embryophyta</taxon>
        <taxon>Tracheophyta</taxon>
        <taxon>Spermatophyta</taxon>
        <taxon>Magnoliopsida</taxon>
        <taxon>eudicotyledons</taxon>
        <taxon>Gunneridae</taxon>
        <taxon>Pentapetalae</taxon>
        <taxon>rosids</taxon>
        <taxon>fabids</taxon>
        <taxon>Malpighiales</taxon>
        <taxon>Rhizophoraceae</taxon>
        <taxon>Rhizophora</taxon>
    </lineage>
</organism>
<proteinExistence type="predicted"/>
<name>A0A2P2INM2_RHIMU</name>
<dbReference type="AlphaFoldDB" id="A0A2P2INM2"/>
<accession>A0A2P2INM2</accession>
<protein>
    <submittedName>
        <fullName evidence="1">Uncharacterized protein</fullName>
    </submittedName>
</protein>
<dbReference type="EMBL" id="GGEC01002350">
    <property type="protein sequence ID" value="MBW82833.1"/>
    <property type="molecule type" value="Transcribed_RNA"/>
</dbReference>
<sequence>MLDEGACQQGRDVCWLLCLDQKVVYC</sequence>